<reference evidence="9" key="1">
    <citation type="journal article" date="2014" name="Front. Microbiol.">
        <title>High frequency of phylogenetically diverse reductive dehalogenase-homologous genes in deep subseafloor sedimentary metagenomes.</title>
        <authorList>
            <person name="Kawai M."/>
            <person name="Futagami T."/>
            <person name="Toyoda A."/>
            <person name="Takaki Y."/>
            <person name="Nishi S."/>
            <person name="Hori S."/>
            <person name="Arai W."/>
            <person name="Tsubouchi T."/>
            <person name="Morono Y."/>
            <person name="Uchiyama I."/>
            <person name="Ito T."/>
            <person name="Fujiyama A."/>
            <person name="Inagaki F."/>
            <person name="Takami H."/>
        </authorList>
    </citation>
    <scope>NUCLEOTIDE SEQUENCE</scope>
    <source>
        <strain evidence="9">Expedition CK06-06</strain>
    </source>
</reference>
<dbReference type="CDD" id="cd01335">
    <property type="entry name" value="Radical_SAM"/>
    <property type="match status" value="1"/>
</dbReference>
<dbReference type="SUPFAM" id="SSF102114">
    <property type="entry name" value="Radical SAM enzymes"/>
    <property type="match status" value="1"/>
</dbReference>
<accession>X1T952</accession>
<evidence type="ECO:0000256" key="5">
    <source>
        <dbReference type="ARBA" id="ARBA00023014"/>
    </source>
</evidence>
<dbReference type="Gene3D" id="3.20.20.70">
    <property type="entry name" value="Aldolase class I"/>
    <property type="match status" value="1"/>
</dbReference>
<dbReference type="CDD" id="cd21117">
    <property type="entry name" value="Twitch_MoaA"/>
    <property type="match status" value="1"/>
</dbReference>
<dbReference type="EMBL" id="BARW01018763">
    <property type="protein sequence ID" value="GAJ01893.1"/>
    <property type="molecule type" value="Genomic_DNA"/>
</dbReference>
<keyword evidence="1" id="KW-0949">S-adenosyl-L-methionine</keyword>
<evidence type="ECO:0000259" key="8">
    <source>
        <dbReference type="PROSITE" id="PS51918"/>
    </source>
</evidence>
<dbReference type="GO" id="GO:0051539">
    <property type="term" value="F:4 iron, 4 sulfur cluster binding"/>
    <property type="evidence" value="ECO:0007669"/>
    <property type="project" value="UniProtKB-KW"/>
</dbReference>
<dbReference type="NCBIfam" id="TIGR02666">
    <property type="entry name" value="moaA"/>
    <property type="match status" value="1"/>
</dbReference>
<dbReference type="GO" id="GO:0061799">
    <property type="term" value="F:cyclic pyranopterin monophosphate synthase activity"/>
    <property type="evidence" value="ECO:0007669"/>
    <property type="project" value="TreeGrafter"/>
</dbReference>
<keyword evidence="4" id="KW-0408">Iron</keyword>
<evidence type="ECO:0000256" key="4">
    <source>
        <dbReference type="ARBA" id="ARBA00023004"/>
    </source>
</evidence>
<keyword evidence="5" id="KW-0411">Iron-sulfur</keyword>
<dbReference type="Pfam" id="PF06463">
    <property type="entry name" value="Mob_synth_C"/>
    <property type="match status" value="1"/>
</dbReference>
<dbReference type="InterPro" id="IPR013785">
    <property type="entry name" value="Aldolase_TIM"/>
</dbReference>
<dbReference type="PANTHER" id="PTHR22960:SF0">
    <property type="entry name" value="MOLYBDENUM COFACTOR BIOSYNTHESIS PROTEIN 1"/>
    <property type="match status" value="1"/>
</dbReference>
<dbReference type="Pfam" id="PF04055">
    <property type="entry name" value="Radical_SAM"/>
    <property type="match status" value="1"/>
</dbReference>
<dbReference type="InterPro" id="IPR013483">
    <property type="entry name" value="MoaA"/>
</dbReference>
<dbReference type="InterPro" id="IPR050105">
    <property type="entry name" value="MoCo_biosynth_MoaA/MoaC"/>
</dbReference>
<evidence type="ECO:0000256" key="2">
    <source>
        <dbReference type="ARBA" id="ARBA00022723"/>
    </source>
</evidence>
<name>X1T952_9ZZZZ</name>
<dbReference type="GO" id="GO:0046872">
    <property type="term" value="F:metal ion binding"/>
    <property type="evidence" value="ECO:0007669"/>
    <property type="project" value="UniProtKB-KW"/>
</dbReference>
<gene>
    <name evidence="9" type="ORF">S12H4_32058</name>
</gene>
<evidence type="ECO:0000256" key="1">
    <source>
        <dbReference type="ARBA" id="ARBA00022691"/>
    </source>
</evidence>
<evidence type="ECO:0000256" key="3">
    <source>
        <dbReference type="ARBA" id="ARBA00022741"/>
    </source>
</evidence>
<dbReference type="GO" id="GO:0006777">
    <property type="term" value="P:Mo-molybdopterin cofactor biosynthetic process"/>
    <property type="evidence" value="ECO:0007669"/>
    <property type="project" value="UniProtKB-KW"/>
</dbReference>
<keyword evidence="3" id="KW-0547">Nucleotide-binding</keyword>
<evidence type="ECO:0000313" key="9">
    <source>
        <dbReference type="EMBL" id="GAJ01893.1"/>
    </source>
</evidence>
<keyword evidence="6" id="KW-0342">GTP-binding</keyword>
<dbReference type="InterPro" id="IPR058240">
    <property type="entry name" value="rSAM_sf"/>
</dbReference>
<dbReference type="GO" id="GO:0005525">
    <property type="term" value="F:GTP binding"/>
    <property type="evidence" value="ECO:0007669"/>
    <property type="project" value="UniProtKB-KW"/>
</dbReference>
<dbReference type="PROSITE" id="PS51918">
    <property type="entry name" value="RADICAL_SAM"/>
    <property type="match status" value="1"/>
</dbReference>
<proteinExistence type="predicted"/>
<dbReference type="GO" id="GO:0061798">
    <property type="term" value="F:GTP 3',8'-cyclase activity"/>
    <property type="evidence" value="ECO:0007669"/>
    <property type="project" value="TreeGrafter"/>
</dbReference>
<keyword evidence="2" id="KW-0479">Metal-binding</keyword>
<feature type="non-terminal residue" evidence="9">
    <location>
        <position position="277"/>
    </location>
</feature>
<protein>
    <recommendedName>
        <fullName evidence="8">Radical SAM core domain-containing protein</fullName>
    </recommendedName>
</protein>
<feature type="domain" description="Radical SAM core" evidence="8">
    <location>
        <begin position="1"/>
        <end position="189"/>
    </location>
</feature>
<keyword evidence="7" id="KW-0501">Molybdenum cofactor biosynthesis</keyword>
<sequence length="277" mass="30138">ILRYEEIHQIVQAAAGLGVKRVRLTGGEPLVRPELSKLVELLSQVDGIDEISMTTNATLLSRYAAGLKAAGLKRVNISLDTFKADRFQRITGHDKLGDVLRGITAAQKAELKPVKINTVVIKGINDDELLDFARASISDGWHVRYIEQMPLTAGSKESGFVSVQDIIATINNSLGQLEPCQTASGNGPAKYYRLPGATGTIGFIGPLSDCFCSRCNRFRLTADGRLRPCLLEDSEINLKGPLRNGASPAELEKLMQQAAALKQERHRLSGDFALGKR</sequence>
<feature type="non-terminal residue" evidence="9">
    <location>
        <position position="1"/>
    </location>
</feature>
<organism evidence="9">
    <name type="scientific">marine sediment metagenome</name>
    <dbReference type="NCBI Taxonomy" id="412755"/>
    <lineage>
        <taxon>unclassified sequences</taxon>
        <taxon>metagenomes</taxon>
        <taxon>ecological metagenomes</taxon>
    </lineage>
</organism>
<comment type="caution">
    <text evidence="9">The sequence shown here is derived from an EMBL/GenBank/DDBJ whole genome shotgun (WGS) entry which is preliminary data.</text>
</comment>
<dbReference type="InterPro" id="IPR007197">
    <property type="entry name" value="rSAM"/>
</dbReference>
<evidence type="ECO:0000256" key="7">
    <source>
        <dbReference type="ARBA" id="ARBA00023150"/>
    </source>
</evidence>
<evidence type="ECO:0000256" key="6">
    <source>
        <dbReference type="ARBA" id="ARBA00023134"/>
    </source>
</evidence>
<dbReference type="AlphaFoldDB" id="X1T952"/>
<dbReference type="InterPro" id="IPR010505">
    <property type="entry name" value="MoaA_twitch"/>
</dbReference>
<dbReference type="PANTHER" id="PTHR22960">
    <property type="entry name" value="MOLYBDOPTERIN COFACTOR SYNTHESIS PROTEIN A"/>
    <property type="match status" value="1"/>
</dbReference>